<evidence type="ECO:0000313" key="3">
    <source>
        <dbReference type="EMBL" id="EWS82298.1"/>
    </source>
</evidence>
<keyword evidence="4" id="KW-1185">Reference proteome</keyword>
<dbReference type="InterPro" id="IPR006047">
    <property type="entry name" value="GH13_cat_dom"/>
</dbReference>
<dbReference type="HOGENOM" id="CLU_006462_2_1_11"/>
<name>Z9JW93_9MICO</name>
<dbReference type="RefSeq" id="WP_084148251.1">
    <property type="nucleotide sequence ID" value="NZ_KK069989.1"/>
</dbReference>
<dbReference type="OrthoDB" id="9043248at2"/>
<dbReference type="InterPro" id="IPR013780">
    <property type="entry name" value="Glyco_hydro_b"/>
</dbReference>
<dbReference type="AlphaFoldDB" id="Z9JW93"/>
<dbReference type="Gene3D" id="3.90.400.10">
    <property type="entry name" value="Oligo-1,6-glucosidase, Domain 2"/>
    <property type="match status" value="1"/>
</dbReference>
<feature type="region of interest" description="Disordered" evidence="1">
    <location>
        <begin position="420"/>
        <end position="447"/>
    </location>
</feature>
<dbReference type="InterPro" id="IPR045857">
    <property type="entry name" value="O16G_dom_2"/>
</dbReference>
<feature type="region of interest" description="Disordered" evidence="1">
    <location>
        <begin position="1"/>
        <end position="20"/>
    </location>
</feature>
<dbReference type="Gene3D" id="2.60.40.1180">
    <property type="entry name" value="Golgi alpha-mannosidase II"/>
    <property type="match status" value="1"/>
</dbReference>
<feature type="domain" description="Glycosyl hydrolase family 13 catalytic" evidence="2">
    <location>
        <begin position="35"/>
        <end position="454"/>
    </location>
</feature>
<dbReference type="eggNOG" id="COG0366">
    <property type="taxonomic scope" value="Bacteria"/>
</dbReference>
<dbReference type="EMBL" id="JDYK01000003">
    <property type="protein sequence ID" value="EWS82298.1"/>
    <property type="molecule type" value="Genomic_DNA"/>
</dbReference>
<dbReference type="PATRIC" id="fig|396014.3.peg.867"/>
<dbReference type="Gene3D" id="3.20.20.80">
    <property type="entry name" value="Glycosidases"/>
    <property type="match status" value="1"/>
</dbReference>
<dbReference type="PANTHER" id="PTHR10357:SF219">
    <property type="entry name" value="MALTOSE ALPHA-D-GLUCOSYLTRANSFERASE"/>
    <property type="match status" value="1"/>
</dbReference>
<comment type="caution">
    <text evidence="3">The sequence shown here is derived from an EMBL/GenBank/DDBJ whole genome shotgun (WGS) entry which is preliminary data.</text>
</comment>
<organism evidence="3 4">
    <name type="scientific">Brachybacterium phenoliresistens</name>
    <dbReference type="NCBI Taxonomy" id="396014"/>
    <lineage>
        <taxon>Bacteria</taxon>
        <taxon>Bacillati</taxon>
        <taxon>Actinomycetota</taxon>
        <taxon>Actinomycetes</taxon>
        <taxon>Micrococcales</taxon>
        <taxon>Dermabacteraceae</taxon>
        <taxon>Brachybacterium</taxon>
    </lineage>
</organism>
<dbReference type="SUPFAM" id="SSF51011">
    <property type="entry name" value="Glycosyl hydrolase domain"/>
    <property type="match status" value="1"/>
</dbReference>
<reference evidence="3 4" key="1">
    <citation type="submission" date="2014-02" db="EMBL/GenBank/DDBJ databases">
        <title>Genome sequence of Brachybacterium phenoliresistens strain W13A50.</title>
        <authorList>
            <person name="Wang X."/>
        </authorList>
    </citation>
    <scope>NUCLEOTIDE SEQUENCE [LARGE SCALE GENOMIC DNA]</scope>
    <source>
        <strain evidence="3 4">W13A50</strain>
    </source>
</reference>
<sequence length="568" mass="63482">MSPGRSRGTGGTGERRSTRPADRSDLWWRTAVIYCLDIETFQDSDGDGVGDIDGLADRIEYLASLGVTCLWLMPFQRTEDLDDGYDVTDHLGVDERLGDLGRFVELLRVAHDRGLRVIIDLVINHTSDQHPWFLSARSSRESPFRDYYVWRDEVPEDPGNSVFPGQEDGIWEYDRATEQYYLHNFYRHQPDLNLAEPRVREEIARILGFWLQLGVDGFRIDAVPFLVEEPGAPDGQDPHAFLREMHRFVRRRCGEAALLGEVGLPHQEQLEYFGDGGVELDLQLDFLTAQMVFLAMAREDAAPLARVLAERPVVDAAQGWAMFLRNHDELTLELLGEGPMQEVFEAFAPDPRRRVFDRGIVRRLAPMLENDPRRLRLAYSLLFSLPGAPVLYFGEEIGMGEPEDTDDRGGMRTPMQWEAGPTGGFSGAPREELPTPPTGGELGPDRVNVRDQLRDPESLLSYIRRLIAQYRSTPEIAWGELRVLDVSPASVLAHASVSAGAAFLAVHNLSAQPCTVRVPVGEIVGEDACFEDLLAPTEGLSADGGQITLALEAYGHRWLRAADLDPAP</sequence>
<dbReference type="GO" id="GO:0005975">
    <property type="term" value="P:carbohydrate metabolic process"/>
    <property type="evidence" value="ECO:0007669"/>
    <property type="project" value="InterPro"/>
</dbReference>
<evidence type="ECO:0000259" key="2">
    <source>
        <dbReference type="SMART" id="SM00642"/>
    </source>
</evidence>
<evidence type="ECO:0000313" key="4">
    <source>
        <dbReference type="Proteomes" id="UP000023067"/>
    </source>
</evidence>
<accession>Z9JW93</accession>
<dbReference type="InterPro" id="IPR017853">
    <property type="entry name" value="GH"/>
</dbReference>
<dbReference type="PANTHER" id="PTHR10357">
    <property type="entry name" value="ALPHA-AMYLASE FAMILY MEMBER"/>
    <property type="match status" value="1"/>
</dbReference>
<dbReference type="Pfam" id="PF22157">
    <property type="entry name" value="SupH-like_C"/>
    <property type="match status" value="1"/>
</dbReference>
<dbReference type="SMART" id="SM00642">
    <property type="entry name" value="Aamy"/>
    <property type="match status" value="1"/>
</dbReference>
<dbReference type="STRING" id="396014.BF93_11810"/>
<dbReference type="Proteomes" id="UP000023067">
    <property type="component" value="Unassembled WGS sequence"/>
</dbReference>
<dbReference type="InterPro" id="IPR054049">
    <property type="entry name" value="SupH-like_C"/>
</dbReference>
<dbReference type="SUPFAM" id="SSF51445">
    <property type="entry name" value="(Trans)glycosidases"/>
    <property type="match status" value="1"/>
</dbReference>
<dbReference type="Pfam" id="PF00128">
    <property type="entry name" value="Alpha-amylase"/>
    <property type="match status" value="2"/>
</dbReference>
<proteinExistence type="predicted"/>
<evidence type="ECO:0000256" key="1">
    <source>
        <dbReference type="SAM" id="MobiDB-lite"/>
    </source>
</evidence>
<protein>
    <submittedName>
        <fullName evidence="3">Trehalose synthase</fullName>
    </submittedName>
</protein>
<gene>
    <name evidence="3" type="ORF">BF93_11810</name>
</gene>